<evidence type="ECO:0000313" key="2">
    <source>
        <dbReference type="Proteomes" id="UP001218218"/>
    </source>
</evidence>
<keyword evidence="2" id="KW-1185">Reference proteome</keyword>
<dbReference type="AlphaFoldDB" id="A0AAD7AIK7"/>
<reference evidence="1" key="1">
    <citation type="submission" date="2023-03" db="EMBL/GenBank/DDBJ databases">
        <title>Massive genome expansion in bonnet fungi (Mycena s.s.) driven by repeated elements and novel gene families across ecological guilds.</title>
        <authorList>
            <consortium name="Lawrence Berkeley National Laboratory"/>
            <person name="Harder C.B."/>
            <person name="Miyauchi S."/>
            <person name="Viragh M."/>
            <person name="Kuo A."/>
            <person name="Thoen E."/>
            <person name="Andreopoulos B."/>
            <person name="Lu D."/>
            <person name="Skrede I."/>
            <person name="Drula E."/>
            <person name="Henrissat B."/>
            <person name="Morin E."/>
            <person name="Kohler A."/>
            <person name="Barry K."/>
            <person name="LaButti K."/>
            <person name="Morin E."/>
            <person name="Salamov A."/>
            <person name="Lipzen A."/>
            <person name="Mereny Z."/>
            <person name="Hegedus B."/>
            <person name="Baldrian P."/>
            <person name="Stursova M."/>
            <person name="Weitz H."/>
            <person name="Taylor A."/>
            <person name="Grigoriev I.V."/>
            <person name="Nagy L.G."/>
            <person name="Martin F."/>
            <person name="Kauserud H."/>
        </authorList>
    </citation>
    <scope>NUCLEOTIDE SEQUENCE</scope>
    <source>
        <strain evidence="1">CBHHK002</strain>
    </source>
</reference>
<dbReference type="Proteomes" id="UP001218218">
    <property type="component" value="Unassembled WGS sequence"/>
</dbReference>
<dbReference type="EMBL" id="JARIHO010000006">
    <property type="protein sequence ID" value="KAJ7359666.1"/>
    <property type="molecule type" value="Genomic_DNA"/>
</dbReference>
<protein>
    <submittedName>
        <fullName evidence="1">Uncharacterized protein</fullName>
    </submittedName>
</protein>
<gene>
    <name evidence="1" type="ORF">DFH08DRAFT_846683</name>
</gene>
<evidence type="ECO:0000313" key="1">
    <source>
        <dbReference type="EMBL" id="KAJ7359666.1"/>
    </source>
</evidence>
<proteinExistence type="predicted"/>
<organism evidence="1 2">
    <name type="scientific">Mycena albidolilacea</name>
    <dbReference type="NCBI Taxonomy" id="1033008"/>
    <lineage>
        <taxon>Eukaryota</taxon>
        <taxon>Fungi</taxon>
        <taxon>Dikarya</taxon>
        <taxon>Basidiomycota</taxon>
        <taxon>Agaricomycotina</taxon>
        <taxon>Agaricomycetes</taxon>
        <taxon>Agaricomycetidae</taxon>
        <taxon>Agaricales</taxon>
        <taxon>Marasmiineae</taxon>
        <taxon>Mycenaceae</taxon>
        <taxon>Mycena</taxon>
    </lineage>
</organism>
<sequence>MTLLPQELFDMIIDEIHDKETLKACALVATSFLPPSQRNLFRGVQLGGYSRLTAAALAESPHLVSYVRDLTIYMWGVSENFLAEAVILHSVQRIESLLVGFGYWSHLGDEASSALLDCLLRPSLHRLELSDVLDVPAALILAATAIPVVELKSVSMAYLGEDISEQLHAPASAPASRTRHLILDDGGPASFAICDFLLYPRRNPAYTQQIERLELRIGQHSASHFERIIEACAATLKCLAVHATDLIRLPLLPSVLEVEIKVFIGDNRRLPLFFSSNLSQVASSLPLVETITLVFVVTPSPPEVRWPSVAPLPIFGPSFMDRTQLLHLRQVHCKLLRRAEYYSGDMRAVFDCFVPAMESRMPGLQGTGILKCSLVEDWWQA</sequence>
<comment type="caution">
    <text evidence="1">The sequence shown here is derived from an EMBL/GenBank/DDBJ whole genome shotgun (WGS) entry which is preliminary data.</text>
</comment>
<accession>A0AAD7AIK7</accession>
<name>A0AAD7AIK7_9AGAR</name>